<dbReference type="EMBL" id="LSYV01000004">
    <property type="protein sequence ID" value="KXZ55352.1"/>
    <property type="molecule type" value="Genomic_DNA"/>
</dbReference>
<feature type="compositionally biased region" description="Gly residues" evidence="9">
    <location>
        <begin position="719"/>
        <end position="737"/>
    </location>
</feature>
<reference evidence="12" key="1">
    <citation type="journal article" date="2016" name="Nat. Commun.">
        <title>The Gonium pectorale genome demonstrates co-option of cell cycle regulation during the evolution of multicellularity.</title>
        <authorList>
            <person name="Hanschen E.R."/>
            <person name="Marriage T.N."/>
            <person name="Ferris P.J."/>
            <person name="Hamaji T."/>
            <person name="Toyoda A."/>
            <person name="Fujiyama A."/>
            <person name="Neme R."/>
            <person name="Noguchi H."/>
            <person name="Minakuchi Y."/>
            <person name="Suzuki M."/>
            <person name="Kawai-Toyooka H."/>
            <person name="Smith D.R."/>
            <person name="Sparks H."/>
            <person name="Anderson J."/>
            <person name="Bakaric R."/>
            <person name="Luria V."/>
            <person name="Karger A."/>
            <person name="Kirschner M.W."/>
            <person name="Durand P.M."/>
            <person name="Michod R.E."/>
            <person name="Nozaki H."/>
            <person name="Olson B.J."/>
        </authorList>
    </citation>
    <scope>NUCLEOTIDE SEQUENCE [LARGE SCALE GENOMIC DNA]</scope>
    <source>
        <strain evidence="12">NIES-2863</strain>
    </source>
</reference>
<dbReference type="InterPro" id="IPR030616">
    <property type="entry name" value="Aur-like"/>
</dbReference>
<dbReference type="Gene3D" id="1.10.510.10">
    <property type="entry name" value="Transferase(Phosphotransferase) domain 1"/>
    <property type="match status" value="1"/>
</dbReference>
<dbReference type="Gene3D" id="3.30.200.20">
    <property type="entry name" value="Phosphorylase Kinase, domain 1"/>
    <property type="match status" value="1"/>
</dbReference>
<feature type="compositionally biased region" description="Low complexity" evidence="9">
    <location>
        <begin position="166"/>
        <end position="175"/>
    </location>
</feature>
<keyword evidence="1" id="KW-0723">Serine/threonine-protein kinase</keyword>
<feature type="compositionally biased region" description="Low complexity" evidence="9">
    <location>
        <begin position="142"/>
        <end position="152"/>
    </location>
</feature>
<feature type="compositionally biased region" description="Basic and acidic residues" evidence="9">
    <location>
        <begin position="122"/>
        <end position="141"/>
    </location>
</feature>
<dbReference type="SUPFAM" id="SSF56112">
    <property type="entry name" value="Protein kinase-like (PK-like)"/>
    <property type="match status" value="1"/>
</dbReference>
<feature type="domain" description="Protein kinase" evidence="10">
    <location>
        <begin position="1"/>
        <end position="276"/>
    </location>
</feature>
<keyword evidence="2" id="KW-0808">Transferase</keyword>
<dbReference type="Pfam" id="PF00069">
    <property type="entry name" value="Pkinase"/>
    <property type="match status" value="2"/>
</dbReference>
<feature type="region of interest" description="Disordered" evidence="9">
    <location>
        <begin position="526"/>
        <end position="565"/>
    </location>
</feature>
<dbReference type="InterPro" id="IPR011009">
    <property type="entry name" value="Kinase-like_dom_sf"/>
</dbReference>
<feature type="compositionally biased region" description="Low complexity" evidence="9">
    <location>
        <begin position="403"/>
        <end position="432"/>
    </location>
</feature>
<evidence type="ECO:0000256" key="7">
    <source>
        <dbReference type="PIRSR" id="PIRSR630616-2"/>
    </source>
</evidence>
<name>A0A150H045_GONPE</name>
<feature type="compositionally biased region" description="Gly residues" evidence="9">
    <location>
        <begin position="627"/>
        <end position="642"/>
    </location>
</feature>
<accession>A0A150H045</accession>
<dbReference type="PROSITE" id="PS50011">
    <property type="entry name" value="PROTEIN_KINASE_DOM"/>
    <property type="match status" value="1"/>
</dbReference>
<feature type="binding site" evidence="7">
    <location>
        <begin position="88"/>
        <end position="89"/>
    </location>
    <ligand>
        <name>ATP</name>
        <dbReference type="ChEBI" id="CHEBI:30616"/>
    </ligand>
</feature>
<gene>
    <name evidence="11" type="ORF">GPECTOR_3g482</name>
</gene>
<comment type="caution">
    <text evidence="11">The sequence shown here is derived from an EMBL/GenBank/DDBJ whole genome shotgun (WGS) entry which is preliminary data.</text>
</comment>
<evidence type="ECO:0000313" key="11">
    <source>
        <dbReference type="EMBL" id="KXZ55352.1"/>
    </source>
</evidence>
<evidence type="ECO:0000313" key="12">
    <source>
        <dbReference type="Proteomes" id="UP000075714"/>
    </source>
</evidence>
<dbReference type="GO" id="GO:0005524">
    <property type="term" value="F:ATP binding"/>
    <property type="evidence" value="ECO:0007669"/>
    <property type="project" value="UniProtKB-KW"/>
</dbReference>
<feature type="compositionally biased region" description="Gly residues" evidence="9">
    <location>
        <begin position="673"/>
        <end position="689"/>
    </location>
</feature>
<dbReference type="PROSITE" id="PS00108">
    <property type="entry name" value="PROTEIN_KINASE_ST"/>
    <property type="match status" value="1"/>
</dbReference>
<keyword evidence="5 7" id="KW-0067">ATP-binding</keyword>
<protein>
    <recommendedName>
        <fullName evidence="10">Protein kinase domain-containing protein</fullName>
    </recommendedName>
</protein>
<keyword evidence="4" id="KW-0418">Kinase</keyword>
<organism evidence="11 12">
    <name type="scientific">Gonium pectorale</name>
    <name type="common">Green alga</name>
    <dbReference type="NCBI Taxonomy" id="33097"/>
    <lineage>
        <taxon>Eukaryota</taxon>
        <taxon>Viridiplantae</taxon>
        <taxon>Chlorophyta</taxon>
        <taxon>core chlorophytes</taxon>
        <taxon>Chlorophyceae</taxon>
        <taxon>CS clade</taxon>
        <taxon>Chlamydomonadales</taxon>
        <taxon>Volvocaceae</taxon>
        <taxon>Gonium</taxon>
    </lineage>
</organism>
<evidence type="ECO:0000256" key="3">
    <source>
        <dbReference type="ARBA" id="ARBA00022741"/>
    </source>
</evidence>
<feature type="region of interest" description="Disordered" evidence="9">
    <location>
        <begin position="122"/>
        <end position="177"/>
    </location>
</feature>
<evidence type="ECO:0000256" key="4">
    <source>
        <dbReference type="ARBA" id="ARBA00022777"/>
    </source>
</evidence>
<dbReference type="Proteomes" id="UP000075714">
    <property type="component" value="Unassembled WGS sequence"/>
</dbReference>
<feature type="region of interest" description="Disordered" evidence="9">
    <location>
        <begin position="359"/>
        <end position="462"/>
    </location>
</feature>
<evidence type="ECO:0000256" key="8">
    <source>
        <dbReference type="PIRSR" id="PIRSR630616-3"/>
    </source>
</evidence>
<evidence type="ECO:0000256" key="6">
    <source>
        <dbReference type="PIRSR" id="PIRSR630616-1"/>
    </source>
</evidence>
<evidence type="ECO:0000256" key="2">
    <source>
        <dbReference type="ARBA" id="ARBA00022679"/>
    </source>
</evidence>
<dbReference type="InterPro" id="IPR008271">
    <property type="entry name" value="Ser/Thr_kinase_AS"/>
</dbReference>
<evidence type="ECO:0000256" key="5">
    <source>
        <dbReference type="ARBA" id="ARBA00022840"/>
    </source>
</evidence>
<feature type="region of interest" description="Disordered" evidence="9">
    <location>
        <begin position="673"/>
        <end position="700"/>
    </location>
</feature>
<feature type="active site" description="Proton acceptor" evidence="6">
    <location>
        <position position="84"/>
    </location>
</feature>
<feature type="compositionally biased region" description="Low complexity" evidence="9">
    <location>
        <begin position="537"/>
        <end position="562"/>
    </location>
</feature>
<dbReference type="InterPro" id="IPR000719">
    <property type="entry name" value="Prot_kinase_dom"/>
</dbReference>
<evidence type="ECO:0000259" key="10">
    <source>
        <dbReference type="PROSITE" id="PS50011"/>
    </source>
</evidence>
<dbReference type="STRING" id="33097.A0A150H045"/>
<feature type="binding site" evidence="7">
    <location>
        <position position="112"/>
    </location>
    <ligand>
        <name>ATP</name>
        <dbReference type="ChEBI" id="CHEBI:30616"/>
    </ligand>
</feature>
<keyword evidence="12" id="KW-1185">Reference proteome</keyword>
<dbReference type="OrthoDB" id="504170at2759"/>
<feature type="region of interest" description="Disordered" evidence="9">
    <location>
        <begin position="1207"/>
        <end position="1227"/>
    </location>
</feature>
<dbReference type="PANTHER" id="PTHR24350">
    <property type="entry name" value="SERINE/THREONINE-PROTEIN KINASE IAL-RELATED"/>
    <property type="match status" value="1"/>
</dbReference>
<feature type="compositionally biased region" description="Low complexity" evidence="9">
    <location>
        <begin position="372"/>
        <end position="381"/>
    </location>
</feature>
<feature type="region of interest" description="Disordered" evidence="9">
    <location>
        <begin position="719"/>
        <end position="745"/>
    </location>
</feature>
<feature type="region of interest" description="Disordered" evidence="9">
    <location>
        <begin position="1339"/>
        <end position="1358"/>
    </location>
</feature>
<sequence>MEAAVLRSEARYLRNLDHPALLRCRDAFETKFHLVMVLEYLSGGEMLHHLHRVEHYSEAEAARLFAQVVAAVAYLHNLNIVHRDIKPENVMFARPVDEALASGSPLRVKLIDLGMAAVLLPDPERDGHDGHSGGGRGDDRAAAAAAARRPLLGGQGAAGAKKRQQQARARSPPRGCLGSPGFIAPEVINGAPHSSAMDVYSLGVLLFVMLTGRKPWPLREARSLEYARRPTAEAPGLKDRSFLSLSHAARELLLAMLADDPRRRPSAADVLRHPFIVAALRAGQAGPGAAPLGPPLDDAIKRRMLQLASLRRFRGLAFAMMSGHGEGQQSADFMAQVVQRRKALHRDLLARAKTRRAAELAAARHQHELQQRHLQQQQQRLGAGGSAAPGTPDSGPGGGRAVSTTASPASATRLSVDSSSSQQPLLLTSPQRSSHDRWRSGADAAASAGRGGGAGAAPARWSVDDQRLVRPAGLAAAVAAQRLSLESHSPSGVQLAASSPARVLHMGHSGASLAHAHHFQQQLQPIPEPKERPGAPWPAAAPSTAVTAAAGRPPLPPHLGGRVANGRTGVAVTTAADGVEGPQCGWSSSGRQESTGRLTGCGGTGAGVASSHRGQMRDSNQRQGALPGRGGGGGAGRGARGGGMRRTHHSELELAALDPLALIRELPPAAPGIGAGLDDGGGGRGNSRGGGRRAQVLGHAHSAPESLIAAEAAGFGLGPGQPAGGGGPGAGGRGGAALGPSAGSHDAAAWQDGWTAMGADMRAFSANSWTLDLLGNAELLAALTGIDLAAAADASYRGGRGSSGGDWRESVSGVGGSVYGNNLYCVGSGLSATALDAGSADPSQRGAAAAVAAAALRRLQSGLSAAASAALSDATVHAASQAAAALLAAAVAAGNGNGGGAAAVPRRLSREALPPIGLAAAVNGLSGTVSGLTGGTSRYVYRLPPGGSSGPMADTPTRSFATAAAAAPAVAAAAMVETAPSGASPCMTATTAAQPRVLFGAAATASSAFASAAALPPELFGSAALSMPGSGIGLGADGAGRASLAAADAVADAVPSWRSCDSAAAATVFAAEGATDMPRPLMRMPAARDGAAAVLPTSDVTYTSLHLTPAAARLGVALPASAAAAAASAVAAARSPGFALSGAAAASVASAATPPPARRPPSLALVHLEEQVVAARRASLEETLHGGSLWLRSGYMTDVLPVAPAAAANPATRSDRRTHAPGDSPAATAAAARGCSVKGGVCAALSGDGVLPSMPSPGLGRILEGAEGPVGSSGSGKPTCRAAAPTAGAAAASVAAPACCMASAASASAGHGGAGNSAQPVTRWRSPFEAFAAAPLVGGAAPSDCGGPTDSPLRAVGR</sequence>
<evidence type="ECO:0000256" key="1">
    <source>
        <dbReference type="ARBA" id="ARBA00022527"/>
    </source>
</evidence>
<dbReference type="GO" id="GO:0004674">
    <property type="term" value="F:protein serine/threonine kinase activity"/>
    <property type="evidence" value="ECO:0007669"/>
    <property type="project" value="UniProtKB-KW"/>
</dbReference>
<feature type="cross-link" description="Glycyl lysine isopeptide (Lys-Gly) (interchain with G-Cter in SUMO2)" evidence="8">
    <location>
        <position position="86"/>
    </location>
</feature>
<keyword evidence="3 7" id="KW-0547">Nucleotide-binding</keyword>
<dbReference type="SMART" id="SM00220">
    <property type="entry name" value="S_TKc"/>
    <property type="match status" value="1"/>
</dbReference>
<evidence type="ECO:0000256" key="9">
    <source>
        <dbReference type="SAM" id="MobiDB-lite"/>
    </source>
</evidence>
<feature type="region of interest" description="Disordered" evidence="9">
    <location>
        <begin position="578"/>
        <end position="647"/>
    </location>
</feature>
<proteinExistence type="predicted"/>